<reference evidence="1 2" key="1">
    <citation type="submission" date="2013-02" db="EMBL/GenBank/DDBJ databases">
        <title>The Genome Sequence of Acinetobacter soli NIPH 2899.</title>
        <authorList>
            <consortium name="The Broad Institute Genome Sequencing Platform"/>
            <consortium name="The Broad Institute Genome Sequencing Center for Infectious Disease"/>
            <person name="Cerqueira G."/>
            <person name="Feldgarden M."/>
            <person name="Courvalin P."/>
            <person name="Perichon B."/>
            <person name="Grillot-Courvalin C."/>
            <person name="Clermont D."/>
            <person name="Rocha E."/>
            <person name="Yoon E.-J."/>
            <person name="Nemec A."/>
            <person name="Walker B."/>
            <person name="Young S.K."/>
            <person name="Zeng Q."/>
            <person name="Gargeya S."/>
            <person name="Fitzgerald M."/>
            <person name="Haas B."/>
            <person name="Abouelleil A."/>
            <person name="Alvarado L."/>
            <person name="Arachchi H.M."/>
            <person name="Berlin A.M."/>
            <person name="Chapman S.B."/>
            <person name="Dewar J."/>
            <person name="Goldberg J."/>
            <person name="Griggs A."/>
            <person name="Gujja S."/>
            <person name="Hansen M."/>
            <person name="Howarth C."/>
            <person name="Imamovic A."/>
            <person name="Larimer J."/>
            <person name="McCowan C."/>
            <person name="Murphy C."/>
            <person name="Neiman D."/>
            <person name="Pearson M."/>
            <person name="Priest M."/>
            <person name="Roberts A."/>
            <person name="Saif S."/>
            <person name="Shea T."/>
            <person name="Sisk P."/>
            <person name="Sykes S."/>
            <person name="Wortman J."/>
            <person name="Nusbaum C."/>
            <person name="Birren B."/>
        </authorList>
    </citation>
    <scope>NUCLEOTIDE SEQUENCE [LARGE SCALE GENOMIC DNA]</scope>
    <source>
        <strain evidence="1 2">NIPH 2899</strain>
    </source>
</reference>
<sequence>MNKNPIKVMSSMLTGRIYAGRVNPKTQMFVGEKDDVTDTAVSAVAQHLLKEEICLCFAVEGKAYRLQVIEEHSK</sequence>
<dbReference type="Proteomes" id="UP000018433">
    <property type="component" value="Unassembled WGS sequence"/>
</dbReference>
<dbReference type="Pfam" id="PF24233">
    <property type="entry name" value="DUF7446"/>
    <property type="match status" value="1"/>
</dbReference>
<dbReference type="InterPro" id="IPR055869">
    <property type="entry name" value="DUF7446"/>
</dbReference>
<comment type="caution">
    <text evidence="1">The sequence shown here is derived from an EMBL/GenBank/DDBJ whole genome shotgun (WGS) entry which is preliminary data.</text>
</comment>
<dbReference type="RefSeq" id="WP_004948419.1">
    <property type="nucleotide sequence ID" value="NZ_KB849643.1"/>
</dbReference>
<evidence type="ECO:0000313" key="1">
    <source>
        <dbReference type="EMBL" id="ENV60413.1"/>
    </source>
</evidence>
<proteinExistence type="predicted"/>
<keyword evidence="2" id="KW-1185">Reference proteome</keyword>
<evidence type="ECO:0000313" key="2">
    <source>
        <dbReference type="Proteomes" id="UP000018433"/>
    </source>
</evidence>
<accession>A0ABN0JXV4</accession>
<dbReference type="EMBL" id="APPV01000011">
    <property type="protein sequence ID" value="ENV60413.1"/>
    <property type="molecule type" value="Genomic_DNA"/>
</dbReference>
<organism evidence="1 2">
    <name type="scientific">Acinetobacter soli NIPH 2899</name>
    <dbReference type="NCBI Taxonomy" id="1217677"/>
    <lineage>
        <taxon>Bacteria</taxon>
        <taxon>Pseudomonadati</taxon>
        <taxon>Pseudomonadota</taxon>
        <taxon>Gammaproteobacteria</taxon>
        <taxon>Moraxellales</taxon>
        <taxon>Moraxellaceae</taxon>
        <taxon>Acinetobacter</taxon>
    </lineage>
</organism>
<gene>
    <name evidence="1" type="ORF">F950_02976</name>
</gene>
<protein>
    <submittedName>
        <fullName evidence="1">Uncharacterized protein</fullName>
    </submittedName>
</protein>
<name>A0ABN0JXV4_9GAMM</name>